<feature type="domain" description="SH3b" evidence="8">
    <location>
        <begin position="7"/>
        <end position="72"/>
    </location>
</feature>
<dbReference type="Pfam" id="PF08239">
    <property type="entry name" value="SH3_3"/>
    <property type="match status" value="1"/>
</dbReference>
<evidence type="ECO:0000313" key="10">
    <source>
        <dbReference type="Proteomes" id="UP000010809"/>
    </source>
</evidence>
<feature type="transmembrane region" description="Helical" evidence="7">
    <location>
        <begin position="176"/>
        <end position="194"/>
    </location>
</feature>
<dbReference type="NCBIfam" id="TIGR04211">
    <property type="entry name" value="SH3_and_anchor"/>
    <property type="match status" value="1"/>
</dbReference>
<reference evidence="9" key="1">
    <citation type="submission" date="2015-12" db="EMBL/GenBank/DDBJ databases">
        <authorList>
            <person name="Tikhonova T.V."/>
            <person name="Pavlov A.R."/>
            <person name="Beletsky A.V."/>
            <person name="Mardanov A.V."/>
            <person name="Sorokin D.Y."/>
            <person name="Ravin N.V."/>
            <person name="Popov V.O."/>
        </authorList>
    </citation>
    <scope>NUCLEOTIDE SEQUENCE</scope>
    <source>
        <strain evidence="9">DSM 14787</strain>
    </source>
</reference>
<evidence type="ECO:0000256" key="1">
    <source>
        <dbReference type="ARBA" id="ARBA00004167"/>
    </source>
</evidence>
<dbReference type="eggNOG" id="COG4991">
    <property type="taxonomic scope" value="Bacteria"/>
</dbReference>
<evidence type="ECO:0000256" key="3">
    <source>
        <dbReference type="ARBA" id="ARBA00022729"/>
    </source>
</evidence>
<keyword evidence="5 7" id="KW-0472">Membrane</keyword>
<sequence>MQAAAQDATRYVSEELEVGVRAGKTLQHRIIRSARSGQEVTVLQQDADGHSLIRFANGTEGWILTRYLQDEPHSRERLAAVQAELDEIRSGTDDQAGRIAELLETRRDLEAERESLQRHIAGLENELEELRDVAARPQEIRAQNAQLRSALLEAQDSAEDYRRRVEVMRADNHRKWFMTGALVTVGSLILGILLTRIPRRRRSSEW</sequence>
<dbReference type="InterPro" id="IPR016476">
    <property type="entry name" value="SH3_dom_pro"/>
</dbReference>
<dbReference type="GO" id="GO:0016020">
    <property type="term" value="C:membrane"/>
    <property type="evidence" value="ECO:0007669"/>
    <property type="project" value="UniProtKB-SubCell"/>
</dbReference>
<dbReference type="HOGENOM" id="CLU_094106_1_1_6"/>
<proteinExistence type="predicted"/>
<dbReference type="STRING" id="1255043.TVNIR_2370"/>
<evidence type="ECO:0000256" key="7">
    <source>
        <dbReference type="SAM" id="Phobius"/>
    </source>
</evidence>
<organism evidence="9 10">
    <name type="scientific">Thioalkalivibrio nitratireducens (strain DSM 14787 / UNIQEM 213 / ALEN2)</name>
    <dbReference type="NCBI Taxonomy" id="1255043"/>
    <lineage>
        <taxon>Bacteria</taxon>
        <taxon>Pseudomonadati</taxon>
        <taxon>Pseudomonadota</taxon>
        <taxon>Gammaproteobacteria</taxon>
        <taxon>Chromatiales</taxon>
        <taxon>Ectothiorhodospiraceae</taxon>
        <taxon>Thioalkalivibrio</taxon>
    </lineage>
</organism>
<dbReference type="PROSITE" id="PS51781">
    <property type="entry name" value="SH3B"/>
    <property type="match status" value="1"/>
</dbReference>
<dbReference type="Proteomes" id="UP000010809">
    <property type="component" value="Chromosome"/>
</dbReference>
<keyword evidence="3" id="KW-0732">Signal</keyword>
<keyword evidence="2 7" id="KW-0812">Transmembrane</keyword>
<feature type="coiled-coil region" evidence="6">
    <location>
        <begin position="99"/>
        <end position="171"/>
    </location>
</feature>
<evidence type="ECO:0000313" key="9">
    <source>
        <dbReference type="EMBL" id="AGA34013.1"/>
    </source>
</evidence>
<evidence type="ECO:0000256" key="2">
    <source>
        <dbReference type="ARBA" id="ARBA00022692"/>
    </source>
</evidence>
<dbReference type="EMBL" id="CP003989">
    <property type="protein sequence ID" value="AGA34013.1"/>
    <property type="molecule type" value="Genomic_DNA"/>
</dbReference>
<comment type="subcellular location">
    <subcellularLocation>
        <location evidence="1">Membrane</location>
        <topology evidence="1">Single-pass membrane protein</topology>
    </subcellularLocation>
</comment>
<dbReference type="AlphaFoldDB" id="L0DY92"/>
<evidence type="ECO:0000256" key="5">
    <source>
        <dbReference type="ARBA" id="ARBA00023136"/>
    </source>
</evidence>
<accession>L0DY92</accession>
<dbReference type="SMART" id="SM00287">
    <property type="entry name" value="SH3b"/>
    <property type="match status" value="1"/>
</dbReference>
<keyword evidence="6" id="KW-0175">Coiled coil</keyword>
<evidence type="ECO:0000256" key="4">
    <source>
        <dbReference type="ARBA" id="ARBA00022989"/>
    </source>
</evidence>
<keyword evidence="4 7" id="KW-1133">Transmembrane helix</keyword>
<dbReference type="InterPro" id="IPR003646">
    <property type="entry name" value="SH3-like_bac-type"/>
</dbReference>
<keyword evidence="10" id="KW-1185">Reference proteome</keyword>
<protein>
    <submittedName>
        <fullName evidence="9">Bacterial SH3 type 3 domain-containing protein</fullName>
    </submittedName>
</protein>
<dbReference type="PATRIC" id="fig|1255043.3.peg.2392"/>
<name>L0DY92_THIND</name>
<dbReference type="KEGG" id="tni:TVNIR_2370"/>
<gene>
    <name evidence="9" type="primary">ygiM [C]</name>
    <name evidence="9" type="ordered locus">TVNIR_2370</name>
</gene>
<evidence type="ECO:0000259" key="8">
    <source>
        <dbReference type="PROSITE" id="PS51781"/>
    </source>
</evidence>
<evidence type="ECO:0000256" key="6">
    <source>
        <dbReference type="SAM" id="Coils"/>
    </source>
</evidence>
<dbReference type="Gene3D" id="2.30.30.40">
    <property type="entry name" value="SH3 Domains"/>
    <property type="match status" value="1"/>
</dbReference>